<comment type="cofactor">
    <cofactor evidence="1">
        <name>Fe(2+)</name>
        <dbReference type="ChEBI" id="CHEBI:29033"/>
    </cofactor>
</comment>
<evidence type="ECO:0000313" key="7">
    <source>
        <dbReference type="Proteomes" id="UP001143474"/>
    </source>
</evidence>
<dbReference type="InterPro" id="IPR050411">
    <property type="entry name" value="AlphaKG_dependent_hydroxylases"/>
</dbReference>
<dbReference type="RefSeq" id="WP_271220671.1">
    <property type="nucleotide sequence ID" value="NZ_BAAAVD010000009.1"/>
</dbReference>
<dbReference type="SUPFAM" id="SSF51197">
    <property type="entry name" value="Clavaminate synthase-like"/>
    <property type="match status" value="1"/>
</dbReference>
<proteinExistence type="predicted"/>
<reference evidence="6" key="1">
    <citation type="journal article" date="2014" name="Int. J. Syst. Evol. Microbiol.">
        <title>Complete genome sequence of Corynebacterium casei LMG S-19264T (=DSM 44701T), isolated from a smear-ripened cheese.</title>
        <authorList>
            <consortium name="US DOE Joint Genome Institute (JGI-PGF)"/>
            <person name="Walter F."/>
            <person name="Albersmeier A."/>
            <person name="Kalinowski J."/>
            <person name="Ruckert C."/>
        </authorList>
    </citation>
    <scope>NUCLEOTIDE SEQUENCE</scope>
    <source>
        <strain evidence="6">VKM Ac-2007</strain>
    </source>
</reference>
<protein>
    <submittedName>
        <fullName evidence="6">SyrP protein</fullName>
    </submittedName>
</protein>
<comment type="caution">
    <text evidence="6">The sequence shown here is derived from an EMBL/GenBank/DDBJ whole genome shotgun (WGS) entry which is preliminary data.</text>
</comment>
<dbReference type="Pfam" id="PF02668">
    <property type="entry name" value="TauD"/>
    <property type="match status" value="1"/>
</dbReference>
<dbReference type="InterPro" id="IPR042098">
    <property type="entry name" value="TauD-like_sf"/>
</dbReference>
<reference evidence="6" key="2">
    <citation type="submission" date="2023-01" db="EMBL/GenBank/DDBJ databases">
        <authorList>
            <person name="Sun Q."/>
            <person name="Evtushenko L."/>
        </authorList>
    </citation>
    <scope>NUCLEOTIDE SEQUENCE</scope>
    <source>
        <strain evidence="6">VKM Ac-2007</strain>
    </source>
</reference>
<sequence>MSDLDFALAEGAPPVLRVTTESPRQWVSKHRERLRAAVDEHGAVLVRGLGIRDAAQAAGVSRALAAELLPEREGFAPRDGHGDRVYSSSKWPRDQPMCMHHELSYAMEFPGLMILSCLRAPSSGGVTALADARAVLRDLPGDLVARFEREGWQLLRSYNPLVGVAWTEAFGTTDRAEVERYCSDNHIRFQWTADGGLRTRQRRPAVVTHPVTGERCWFNQIAFLNEWTMEASVREFLKSEFGPDSLPFTTLFGDGEPLDEEIVEQINDVYDRHTLREPWQDGDLMVVDNVRTAHNREPYTGDRQVVVAMGDPIRLDKCDVSRIWEAEL</sequence>
<accession>A0A9W6I607</accession>
<dbReference type="PANTHER" id="PTHR10696:SF56">
    <property type="entry name" value="TAUD_TFDA-LIKE DOMAIN-CONTAINING PROTEIN"/>
    <property type="match status" value="1"/>
</dbReference>
<organism evidence="6 7">
    <name type="scientific">Streptosporangium carneum</name>
    <dbReference type="NCBI Taxonomy" id="47481"/>
    <lineage>
        <taxon>Bacteria</taxon>
        <taxon>Bacillati</taxon>
        <taxon>Actinomycetota</taxon>
        <taxon>Actinomycetes</taxon>
        <taxon>Streptosporangiales</taxon>
        <taxon>Streptosporangiaceae</taxon>
        <taxon>Streptosporangium</taxon>
    </lineage>
</organism>
<dbReference type="Gene3D" id="3.60.130.10">
    <property type="entry name" value="Clavaminate synthase-like"/>
    <property type="match status" value="1"/>
</dbReference>
<dbReference type="PANTHER" id="PTHR10696">
    <property type="entry name" value="GAMMA-BUTYROBETAINE HYDROXYLASE-RELATED"/>
    <property type="match status" value="1"/>
</dbReference>
<dbReference type="EMBL" id="BSEV01000016">
    <property type="protein sequence ID" value="GLK12337.1"/>
    <property type="molecule type" value="Genomic_DNA"/>
</dbReference>
<evidence type="ECO:0000256" key="2">
    <source>
        <dbReference type="ARBA" id="ARBA00023002"/>
    </source>
</evidence>
<dbReference type="Proteomes" id="UP001143474">
    <property type="component" value="Unassembled WGS sequence"/>
</dbReference>
<keyword evidence="4" id="KW-0045">Antibiotic biosynthesis</keyword>
<keyword evidence="2" id="KW-0560">Oxidoreductase</keyword>
<evidence type="ECO:0000256" key="3">
    <source>
        <dbReference type="ARBA" id="ARBA00023004"/>
    </source>
</evidence>
<evidence type="ECO:0000259" key="5">
    <source>
        <dbReference type="Pfam" id="PF02668"/>
    </source>
</evidence>
<keyword evidence="7" id="KW-1185">Reference proteome</keyword>
<name>A0A9W6I607_9ACTN</name>
<feature type="domain" description="TauD/TfdA-like" evidence="5">
    <location>
        <begin position="17"/>
        <end position="307"/>
    </location>
</feature>
<dbReference type="AlphaFoldDB" id="A0A9W6I607"/>
<dbReference type="GO" id="GO:0016491">
    <property type="term" value="F:oxidoreductase activity"/>
    <property type="evidence" value="ECO:0007669"/>
    <property type="project" value="UniProtKB-KW"/>
</dbReference>
<dbReference type="GO" id="GO:0017000">
    <property type="term" value="P:antibiotic biosynthetic process"/>
    <property type="evidence" value="ECO:0007669"/>
    <property type="project" value="UniProtKB-KW"/>
</dbReference>
<dbReference type="InterPro" id="IPR003819">
    <property type="entry name" value="TauD/TfdA-like"/>
</dbReference>
<evidence type="ECO:0000256" key="4">
    <source>
        <dbReference type="ARBA" id="ARBA00023194"/>
    </source>
</evidence>
<keyword evidence="3" id="KW-0408">Iron</keyword>
<gene>
    <name evidence="6" type="ORF">GCM10017600_57470</name>
</gene>
<evidence type="ECO:0000256" key="1">
    <source>
        <dbReference type="ARBA" id="ARBA00001954"/>
    </source>
</evidence>
<evidence type="ECO:0000313" key="6">
    <source>
        <dbReference type="EMBL" id="GLK12337.1"/>
    </source>
</evidence>